<dbReference type="EnsemblMetazoa" id="SMAR006262-RA">
    <property type="protein sequence ID" value="SMAR006262-PA"/>
    <property type="gene ID" value="SMAR006262"/>
</dbReference>
<proteinExistence type="predicted"/>
<reference evidence="3" key="1">
    <citation type="submission" date="2011-05" db="EMBL/GenBank/DDBJ databases">
        <authorList>
            <person name="Richards S.R."/>
            <person name="Qu J."/>
            <person name="Jiang H."/>
            <person name="Jhangiani S.N."/>
            <person name="Agravi P."/>
            <person name="Goodspeed R."/>
            <person name="Gross S."/>
            <person name="Mandapat C."/>
            <person name="Jackson L."/>
            <person name="Mathew T."/>
            <person name="Pu L."/>
            <person name="Thornton R."/>
            <person name="Saada N."/>
            <person name="Wilczek-Boney K.B."/>
            <person name="Lee S."/>
            <person name="Kovar C."/>
            <person name="Wu Y."/>
            <person name="Scherer S.E."/>
            <person name="Worley K.C."/>
            <person name="Muzny D.M."/>
            <person name="Gibbs R."/>
        </authorList>
    </citation>
    <scope>NUCLEOTIDE SEQUENCE</scope>
    <source>
        <strain evidence="3">Brora</strain>
    </source>
</reference>
<accession>T1IYF2</accession>
<organism evidence="2 3">
    <name type="scientific">Strigamia maritima</name>
    <name type="common">European centipede</name>
    <name type="synonym">Geophilus maritimus</name>
    <dbReference type="NCBI Taxonomy" id="126957"/>
    <lineage>
        <taxon>Eukaryota</taxon>
        <taxon>Metazoa</taxon>
        <taxon>Ecdysozoa</taxon>
        <taxon>Arthropoda</taxon>
        <taxon>Myriapoda</taxon>
        <taxon>Chilopoda</taxon>
        <taxon>Pleurostigmophora</taxon>
        <taxon>Geophilomorpha</taxon>
        <taxon>Linotaeniidae</taxon>
        <taxon>Strigamia</taxon>
    </lineage>
</organism>
<dbReference type="Proteomes" id="UP000014500">
    <property type="component" value="Unassembled WGS sequence"/>
</dbReference>
<feature type="compositionally biased region" description="Pro residues" evidence="1">
    <location>
        <begin position="57"/>
        <end position="73"/>
    </location>
</feature>
<reference evidence="2" key="2">
    <citation type="submission" date="2015-02" db="UniProtKB">
        <authorList>
            <consortium name="EnsemblMetazoa"/>
        </authorList>
    </citation>
    <scope>IDENTIFICATION</scope>
</reference>
<dbReference type="HOGENOM" id="CLU_2295121_0_0_1"/>
<keyword evidence="3" id="KW-1185">Reference proteome</keyword>
<feature type="region of interest" description="Disordered" evidence="1">
    <location>
        <begin position="46"/>
        <end position="101"/>
    </location>
</feature>
<dbReference type="AlphaFoldDB" id="T1IYF2"/>
<evidence type="ECO:0000313" key="2">
    <source>
        <dbReference type="EnsemblMetazoa" id="SMAR006262-PA"/>
    </source>
</evidence>
<dbReference type="EMBL" id="AFFK01020291">
    <property type="status" value="NOT_ANNOTATED_CDS"/>
    <property type="molecule type" value="Genomic_DNA"/>
</dbReference>
<protein>
    <submittedName>
        <fullName evidence="2">Uncharacterized protein</fullName>
    </submittedName>
</protein>
<feature type="compositionally biased region" description="Acidic residues" evidence="1">
    <location>
        <begin position="79"/>
        <end position="94"/>
    </location>
</feature>
<evidence type="ECO:0000313" key="3">
    <source>
        <dbReference type="Proteomes" id="UP000014500"/>
    </source>
</evidence>
<name>T1IYF2_STRMM</name>
<sequence>MHDELKKLSKYIPKNTKSTLTIATFKALVKKIGFMEMLDLYGAMKKGEFGPKTVPSTVPPPTKPPPTKPPPTKAPADDVPAEEASPEAPADEAPAEPPAET</sequence>
<evidence type="ECO:0000256" key="1">
    <source>
        <dbReference type="SAM" id="MobiDB-lite"/>
    </source>
</evidence>